<keyword evidence="5" id="KW-0812">Transmembrane</keyword>
<accession>A0A4U0EZJ6</accession>
<name>A0A4U0EZJ6_9FLAO</name>
<dbReference type="PANTHER" id="PTHR35008">
    <property type="entry name" value="BLL4482 PROTEIN-RELATED"/>
    <property type="match status" value="1"/>
</dbReference>
<dbReference type="GO" id="GO:0046872">
    <property type="term" value="F:metal ion binding"/>
    <property type="evidence" value="ECO:0007669"/>
    <property type="project" value="UniProtKB-KW"/>
</dbReference>
<evidence type="ECO:0000256" key="1">
    <source>
        <dbReference type="ARBA" id="ARBA00022617"/>
    </source>
</evidence>
<keyword evidence="3 4" id="KW-0408">Iron</keyword>
<dbReference type="PANTHER" id="PTHR35008:SF9">
    <property type="entry name" value="CYTOCHROME C DOMAIN-CONTAINING PROTEIN"/>
    <property type="match status" value="1"/>
</dbReference>
<dbReference type="EMBL" id="SUPL01000002">
    <property type="protein sequence ID" value="TJY37380.1"/>
    <property type="molecule type" value="Genomic_DNA"/>
</dbReference>
<dbReference type="Proteomes" id="UP000307657">
    <property type="component" value="Unassembled WGS sequence"/>
</dbReference>
<dbReference type="SUPFAM" id="SSF46626">
    <property type="entry name" value="Cytochrome c"/>
    <property type="match status" value="2"/>
</dbReference>
<dbReference type="InterPro" id="IPR036909">
    <property type="entry name" value="Cyt_c-like_dom_sf"/>
</dbReference>
<dbReference type="Pfam" id="PF21342">
    <property type="entry name" value="SoxA-TsdA_cyt-c"/>
    <property type="match status" value="1"/>
</dbReference>
<sequence>MEDQEFQNKIKRLAYSSIFFGSSLIFIGLLILLIHFNVISFSSNHYNINNSYVINLDFQEPYQEYFDVSLLDDSKKNKEIKFGYQLFKNTPNYIGPNNDNLERAYAGNNLSCNNCHLYAGTKKYAGSLIGIIQRFPQFRGRENKIGTIEERINGCMERSMNGRVMPKDSKEMKAIISYMKWLGRDAPEDGKFEGTGFLTIKIPKRPVDLTKGKSVFSNMCSVCHGENGGGEKLPNSNVYKYPPLWGDDSFNNGAGMNRVITAANFIKGNMPFGTTYDSPVLTDEEAYDVAGYINQQHRPTKPNLELDFPDLKRKPVSTPYPPYVDDFSIKQHQLGPFQPIMEFYKEKYNMIKTK</sequence>
<keyword evidence="1 4" id="KW-0349">Heme</keyword>
<evidence type="ECO:0000256" key="4">
    <source>
        <dbReference type="PROSITE-ProRule" id="PRU00433"/>
    </source>
</evidence>
<evidence type="ECO:0000259" key="6">
    <source>
        <dbReference type="PROSITE" id="PS51007"/>
    </source>
</evidence>
<reference evidence="7 8" key="1">
    <citation type="submission" date="2019-04" db="EMBL/GenBank/DDBJ databases">
        <title>Lacinutrix sp. nov., isolated from marine water.</title>
        <authorList>
            <person name="Kim W."/>
        </authorList>
    </citation>
    <scope>NUCLEOTIDE SEQUENCE [LARGE SCALE GENOMIC DNA]</scope>
    <source>
        <strain evidence="7 8">CAU 1491</strain>
    </source>
</reference>
<feature type="domain" description="Cytochrome c" evidence="6">
    <location>
        <begin position="207"/>
        <end position="297"/>
    </location>
</feature>
<gene>
    <name evidence="7" type="ORF">E5167_05380</name>
</gene>
<dbReference type="InterPro" id="IPR009056">
    <property type="entry name" value="Cyt_c-like_dom"/>
</dbReference>
<evidence type="ECO:0000313" key="7">
    <source>
        <dbReference type="EMBL" id="TJY37380.1"/>
    </source>
</evidence>
<dbReference type="RefSeq" id="WP_136841795.1">
    <property type="nucleotide sequence ID" value="NZ_SUPL01000002.1"/>
</dbReference>
<evidence type="ECO:0000313" key="8">
    <source>
        <dbReference type="Proteomes" id="UP000307657"/>
    </source>
</evidence>
<evidence type="ECO:0000256" key="2">
    <source>
        <dbReference type="ARBA" id="ARBA00022723"/>
    </source>
</evidence>
<comment type="caution">
    <text evidence="7">The sequence shown here is derived from an EMBL/GenBank/DDBJ whole genome shotgun (WGS) entry which is preliminary data.</text>
</comment>
<protein>
    <submittedName>
        <fullName evidence="7">C-type cytochrome</fullName>
    </submittedName>
</protein>
<dbReference type="AlphaFoldDB" id="A0A4U0EZJ6"/>
<dbReference type="Pfam" id="PF00034">
    <property type="entry name" value="Cytochrom_C"/>
    <property type="match status" value="1"/>
</dbReference>
<evidence type="ECO:0000256" key="3">
    <source>
        <dbReference type="ARBA" id="ARBA00023004"/>
    </source>
</evidence>
<keyword evidence="8" id="KW-1185">Reference proteome</keyword>
<dbReference type="GO" id="GO:0020037">
    <property type="term" value="F:heme binding"/>
    <property type="evidence" value="ECO:0007669"/>
    <property type="project" value="InterPro"/>
</dbReference>
<organism evidence="7 8">
    <name type="scientific">Pontimicrobium aquaticum</name>
    <dbReference type="NCBI Taxonomy" id="2565367"/>
    <lineage>
        <taxon>Bacteria</taxon>
        <taxon>Pseudomonadati</taxon>
        <taxon>Bacteroidota</taxon>
        <taxon>Flavobacteriia</taxon>
        <taxon>Flavobacteriales</taxon>
        <taxon>Flavobacteriaceae</taxon>
        <taxon>Pontimicrobium</taxon>
    </lineage>
</organism>
<evidence type="ECO:0000256" key="5">
    <source>
        <dbReference type="SAM" id="Phobius"/>
    </source>
</evidence>
<dbReference type="GO" id="GO:0009055">
    <property type="term" value="F:electron transfer activity"/>
    <property type="evidence" value="ECO:0007669"/>
    <property type="project" value="InterPro"/>
</dbReference>
<feature type="transmembrane region" description="Helical" evidence="5">
    <location>
        <begin position="12"/>
        <end position="36"/>
    </location>
</feature>
<dbReference type="OrthoDB" id="9779283at2"/>
<dbReference type="InterPro" id="IPR051459">
    <property type="entry name" value="Cytochrome_c-type_DH"/>
</dbReference>
<dbReference type="PROSITE" id="PS51007">
    <property type="entry name" value="CYTC"/>
    <property type="match status" value="1"/>
</dbReference>
<dbReference type="Gene3D" id="1.10.760.10">
    <property type="entry name" value="Cytochrome c-like domain"/>
    <property type="match status" value="2"/>
</dbReference>
<proteinExistence type="predicted"/>
<keyword evidence="5" id="KW-1133">Transmembrane helix</keyword>
<keyword evidence="2 4" id="KW-0479">Metal-binding</keyword>
<keyword evidence="5" id="KW-0472">Membrane</keyword>